<dbReference type="EMBL" id="JAHDYR010000033">
    <property type="protein sequence ID" value="KAG9392734.1"/>
    <property type="molecule type" value="Genomic_DNA"/>
</dbReference>
<protein>
    <submittedName>
        <fullName evidence="2">Uncharacterized protein</fullName>
    </submittedName>
</protein>
<feature type="compositionally biased region" description="Low complexity" evidence="1">
    <location>
        <begin position="116"/>
        <end position="127"/>
    </location>
</feature>
<feature type="compositionally biased region" description="Polar residues" evidence="1">
    <location>
        <begin position="45"/>
        <end position="57"/>
    </location>
</feature>
<proteinExistence type="predicted"/>
<sequence>MPTHRKPSDGIFALERRSQTVELSQSALRRAIEKKKSHATKKRNQSPQMDASISKAFSSVAIAAKSSHSSKLPQPKPPSLMAENPLRIDRPLQQSGVHTHNPKSRHVAKPRALFQSPRASAVRSPSSFTHTMPRAASQSEASQTAALPSQRFLYSPRYDPDDEAADMARLFPTAHTGDGPRVDNGRTLLHQRMESQRAIERTSPTPCRSPAPFPVDPATPDMPTQRLSPSRMPRARLTQDVQVTPTGDSLWRARRVNPGDEFGHHQHGNGRSHANEARRPTPSKAGRAKGRPRGISLFEDTEVTDVDLFQDLRVKVSSHAPEVDEFTRDYFERPDPARTPSTFHISRAPFLPVERAAVRDEADELAMGVADRHFENLRLRQGGGSRSFDLFQDDF</sequence>
<accession>A0A8J6B2A3</accession>
<dbReference type="Proteomes" id="UP000717585">
    <property type="component" value="Unassembled WGS sequence"/>
</dbReference>
<comment type="caution">
    <text evidence="2">The sequence shown here is derived from an EMBL/GenBank/DDBJ whole genome shotgun (WGS) entry which is preliminary data.</text>
</comment>
<reference evidence="2" key="1">
    <citation type="submission" date="2021-05" db="EMBL/GenBank/DDBJ databases">
        <title>A free-living protist that lacks canonical eukaryotic 1 DNA replication and segregation systems.</title>
        <authorList>
            <person name="Salas-Leiva D.E."/>
            <person name="Tromer E.C."/>
            <person name="Curtis B.A."/>
            <person name="Jerlstrom-Hultqvist J."/>
            <person name="Kolisko M."/>
            <person name="Yi Z."/>
            <person name="Salas-Leiva J.S."/>
            <person name="Gallot-Lavallee L."/>
            <person name="Kops G.J.P.L."/>
            <person name="Archibald J.M."/>
            <person name="Simpson A.G.B."/>
            <person name="Roger A.J."/>
        </authorList>
    </citation>
    <scope>NUCLEOTIDE SEQUENCE</scope>
    <source>
        <strain evidence="2">BICM</strain>
    </source>
</reference>
<keyword evidence="3" id="KW-1185">Reference proteome</keyword>
<gene>
    <name evidence="2" type="ORF">J8273_5873</name>
</gene>
<feature type="compositionally biased region" description="Basic residues" evidence="1">
    <location>
        <begin position="100"/>
        <end position="109"/>
    </location>
</feature>
<dbReference type="AlphaFoldDB" id="A0A8J6B2A3"/>
<feature type="compositionally biased region" description="Pro residues" evidence="1">
    <location>
        <begin position="207"/>
        <end position="217"/>
    </location>
</feature>
<evidence type="ECO:0000313" key="2">
    <source>
        <dbReference type="EMBL" id="KAG9392734.1"/>
    </source>
</evidence>
<organism evidence="2 3">
    <name type="scientific">Carpediemonas membranifera</name>
    <dbReference type="NCBI Taxonomy" id="201153"/>
    <lineage>
        <taxon>Eukaryota</taxon>
        <taxon>Metamonada</taxon>
        <taxon>Carpediemonas-like organisms</taxon>
        <taxon>Carpediemonas</taxon>
    </lineage>
</organism>
<feature type="region of interest" description="Disordered" evidence="1">
    <location>
        <begin position="194"/>
        <end position="293"/>
    </location>
</feature>
<evidence type="ECO:0000313" key="3">
    <source>
        <dbReference type="Proteomes" id="UP000717585"/>
    </source>
</evidence>
<evidence type="ECO:0000256" key="1">
    <source>
        <dbReference type="SAM" id="MobiDB-lite"/>
    </source>
</evidence>
<feature type="compositionally biased region" description="Basic residues" evidence="1">
    <location>
        <begin position="32"/>
        <end position="44"/>
    </location>
</feature>
<feature type="region of interest" description="Disordered" evidence="1">
    <location>
        <begin position="1"/>
        <end position="147"/>
    </location>
</feature>
<feature type="compositionally biased region" description="Low complexity" evidence="1">
    <location>
        <begin position="135"/>
        <end position="146"/>
    </location>
</feature>
<name>A0A8J6B2A3_9EUKA</name>